<dbReference type="AlphaFoldDB" id="A0A9J6B0B0"/>
<dbReference type="InterPro" id="IPR013833">
    <property type="entry name" value="Cyt_c_oxidase_su3_a-hlx"/>
</dbReference>
<evidence type="ECO:0000256" key="5">
    <source>
        <dbReference type="ARBA" id="ARBA00023136"/>
    </source>
</evidence>
<name>A0A9J6B0B0_SOLCO</name>
<dbReference type="PANTHER" id="PTHR36358">
    <property type="entry name" value="SUCCINATE DEHYDROGENASE SUBUNIT 4, MITOCHONDRIAL"/>
    <property type="match status" value="1"/>
</dbReference>
<keyword evidence="9" id="KW-1185">Reference proteome</keyword>
<feature type="transmembrane region" description="Helical" evidence="6">
    <location>
        <begin position="6"/>
        <end position="27"/>
    </location>
</feature>
<feature type="domain" description="Heme-copper oxidase subunit III family profile" evidence="7">
    <location>
        <begin position="40"/>
        <end position="120"/>
    </location>
</feature>
<evidence type="ECO:0000313" key="9">
    <source>
        <dbReference type="Proteomes" id="UP000824120"/>
    </source>
</evidence>
<dbReference type="GO" id="GO:0004129">
    <property type="term" value="F:cytochrome-c oxidase activity"/>
    <property type="evidence" value="ECO:0007669"/>
    <property type="project" value="InterPro"/>
</dbReference>
<dbReference type="GO" id="GO:0045273">
    <property type="term" value="C:respiratory chain complex II (succinate dehydrogenase)"/>
    <property type="evidence" value="ECO:0007669"/>
    <property type="project" value="InterPro"/>
</dbReference>
<protein>
    <recommendedName>
        <fullName evidence="7">Heme-copper oxidase subunit III family profile domain-containing protein</fullName>
    </recommendedName>
</protein>
<evidence type="ECO:0000256" key="2">
    <source>
        <dbReference type="ARBA" id="ARBA00011164"/>
    </source>
</evidence>
<dbReference type="EMBL" id="JACXVP010000001">
    <property type="protein sequence ID" value="KAG5629978.1"/>
    <property type="molecule type" value="Genomic_DNA"/>
</dbReference>
<dbReference type="GO" id="GO:0006121">
    <property type="term" value="P:mitochondrial electron transport, succinate to ubiquinone"/>
    <property type="evidence" value="ECO:0007669"/>
    <property type="project" value="InterPro"/>
</dbReference>
<evidence type="ECO:0000313" key="8">
    <source>
        <dbReference type="EMBL" id="KAG5629978.1"/>
    </source>
</evidence>
<dbReference type="InterPro" id="IPR035973">
    <property type="entry name" value="Cyt_c_oxidase_su3-like_sf"/>
</dbReference>
<dbReference type="PANTHER" id="PTHR36358:SF1">
    <property type="entry name" value="SUCCINATE DEHYDROGENASE SUBUNIT 4, MITOCHONDRIAL"/>
    <property type="match status" value="1"/>
</dbReference>
<dbReference type="Gene3D" id="1.20.120.80">
    <property type="entry name" value="Cytochrome c oxidase, subunit III, four-helix bundle"/>
    <property type="match status" value="1"/>
</dbReference>
<gene>
    <name evidence="8" type="ORF">H5410_001695</name>
</gene>
<feature type="non-terminal residue" evidence="8">
    <location>
        <position position="267"/>
    </location>
</feature>
<feature type="transmembrane region" description="Helical" evidence="6">
    <location>
        <begin position="91"/>
        <end position="115"/>
    </location>
</feature>
<dbReference type="InterPro" id="IPR000298">
    <property type="entry name" value="Cyt_c_oxidase-like_su3"/>
</dbReference>
<reference evidence="8 9" key="1">
    <citation type="submission" date="2020-09" db="EMBL/GenBank/DDBJ databases">
        <title>De no assembly of potato wild relative species, Solanum commersonii.</title>
        <authorList>
            <person name="Cho K."/>
        </authorList>
    </citation>
    <scope>NUCLEOTIDE SEQUENCE [LARGE SCALE GENOMIC DNA]</scope>
    <source>
        <strain evidence="8">LZ3.2</strain>
        <tissue evidence="8">Leaf</tissue>
    </source>
</reference>
<dbReference type="SUPFAM" id="SSF81452">
    <property type="entry name" value="Cytochrome c oxidase subunit III-like"/>
    <property type="match status" value="1"/>
</dbReference>
<dbReference type="OrthoDB" id="822750at2759"/>
<dbReference type="InterPro" id="IPR044963">
    <property type="entry name" value="SDH4"/>
</dbReference>
<keyword evidence="4 6" id="KW-1133">Transmembrane helix</keyword>
<dbReference type="Proteomes" id="UP000824120">
    <property type="component" value="Chromosome 1"/>
</dbReference>
<evidence type="ECO:0000256" key="6">
    <source>
        <dbReference type="SAM" id="Phobius"/>
    </source>
</evidence>
<evidence type="ECO:0000256" key="4">
    <source>
        <dbReference type="ARBA" id="ARBA00022989"/>
    </source>
</evidence>
<sequence>MVLFVYRIGGYVLFALFGLLLILFGTYGRDRRYLAPRDCAAVSWAHHAILAGKEKRRLRFSSYRFSGSSIPQAFKEWNIIKHPSLFRIAYLWFYLFLASGFHGFHVIIGTIFSIICDIKPISWSSGQGASALALKRHLMLAFCRRGSVIPICLYLLMGRYMKEGIGGLRNGFETKRIGPFKNSTCFPTPFDYHIQKVSSTFLPNLSLLRHINEGVEEIMADHVHARNDPKLDLGLFEIVPLIAAFHAESVFSVPVERFPSSGRLDIA</sequence>
<proteinExistence type="predicted"/>
<comment type="subunit">
    <text evidence="2">Component of the cytochrome c oxidase (complex IV, CIV), a multisubunit enzyme composed of a catalytic core of 3 subunits and several supernumerary subunits. The complex exists as a monomer or a dimer and forms supercomplexes (SCs) in the inner mitochondrial membrane with ubiquinol-cytochrome c oxidoreductase (cytochrome b-c1 complex, complex III, CIII).</text>
</comment>
<keyword evidence="3 6" id="KW-0812">Transmembrane</keyword>
<keyword evidence="5 6" id="KW-0472">Membrane</keyword>
<evidence type="ECO:0000259" key="7">
    <source>
        <dbReference type="Pfam" id="PF00510"/>
    </source>
</evidence>
<organism evidence="8 9">
    <name type="scientific">Solanum commersonii</name>
    <name type="common">Commerson's wild potato</name>
    <name type="synonym">Commerson's nightshade</name>
    <dbReference type="NCBI Taxonomy" id="4109"/>
    <lineage>
        <taxon>Eukaryota</taxon>
        <taxon>Viridiplantae</taxon>
        <taxon>Streptophyta</taxon>
        <taxon>Embryophyta</taxon>
        <taxon>Tracheophyta</taxon>
        <taxon>Spermatophyta</taxon>
        <taxon>Magnoliopsida</taxon>
        <taxon>eudicotyledons</taxon>
        <taxon>Gunneridae</taxon>
        <taxon>Pentapetalae</taxon>
        <taxon>asterids</taxon>
        <taxon>lamiids</taxon>
        <taxon>Solanales</taxon>
        <taxon>Solanaceae</taxon>
        <taxon>Solanoideae</taxon>
        <taxon>Solaneae</taxon>
        <taxon>Solanum</taxon>
    </lineage>
</organism>
<dbReference type="GO" id="GO:0006099">
    <property type="term" value="P:tricarboxylic acid cycle"/>
    <property type="evidence" value="ECO:0007669"/>
    <property type="project" value="InterPro"/>
</dbReference>
<evidence type="ECO:0000256" key="3">
    <source>
        <dbReference type="ARBA" id="ARBA00022692"/>
    </source>
</evidence>
<comment type="caution">
    <text evidence="8">The sequence shown here is derived from an EMBL/GenBank/DDBJ whole genome shotgun (WGS) entry which is preliminary data.</text>
</comment>
<evidence type="ECO:0000256" key="1">
    <source>
        <dbReference type="ARBA" id="ARBA00004141"/>
    </source>
</evidence>
<dbReference type="Pfam" id="PF00510">
    <property type="entry name" value="COX3"/>
    <property type="match status" value="1"/>
</dbReference>
<accession>A0A9J6B0B0</accession>
<dbReference type="GO" id="GO:0005743">
    <property type="term" value="C:mitochondrial inner membrane"/>
    <property type="evidence" value="ECO:0007669"/>
    <property type="project" value="InterPro"/>
</dbReference>
<comment type="subcellular location">
    <subcellularLocation>
        <location evidence="1">Membrane</location>
        <topology evidence="1">Multi-pass membrane protein</topology>
    </subcellularLocation>
</comment>